<keyword evidence="3" id="KW-1185">Reference proteome</keyword>
<gene>
    <name evidence="2" type="ORF">V1Y59_18110</name>
</gene>
<protein>
    <submittedName>
        <fullName evidence="2">Uncharacterized protein</fullName>
    </submittedName>
</protein>
<evidence type="ECO:0000256" key="1">
    <source>
        <dbReference type="SAM" id="Phobius"/>
    </source>
</evidence>
<evidence type="ECO:0000313" key="2">
    <source>
        <dbReference type="EMBL" id="MEE4025005.1"/>
    </source>
</evidence>
<keyword evidence="1" id="KW-1133">Transmembrane helix</keyword>
<proteinExistence type="predicted"/>
<reference evidence="2 3" key="1">
    <citation type="submission" date="2024-01" db="EMBL/GenBank/DDBJ databases">
        <title>Draft genome sequence of Gordonia sp. PKS22-38.</title>
        <authorList>
            <person name="Suphannarot A."/>
            <person name="Mingma R."/>
        </authorList>
    </citation>
    <scope>NUCLEOTIDE SEQUENCE [LARGE SCALE GENOMIC DNA]</scope>
    <source>
        <strain evidence="2 3">PKS22-38</strain>
    </source>
</reference>
<keyword evidence="1" id="KW-0472">Membrane</keyword>
<feature type="transmembrane region" description="Helical" evidence="1">
    <location>
        <begin position="41"/>
        <end position="61"/>
    </location>
</feature>
<dbReference type="Proteomes" id="UP001335729">
    <property type="component" value="Unassembled WGS sequence"/>
</dbReference>
<keyword evidence="1" id="KW-0812">Transmembrane</keyword>
<comment type="caution">
    <text evidence="2">The sequence shown here is derived from an EMBL/GenBank/DDBJ whole genome shotgun (WGS) entry which is preliminary data.</text>
</comment>
<organism evidence="2 3">
    <name type="scientific">Gordonia prachuapensis</name>
    <dbReference type="NCBI Taxonomy" id="3115651"/>
    <lineage>
        <taxon>Bacteria</taxon>
        <taxon>Bacillati</taxon>
        <taxon>Actinomycetota</taxon>
        <taxon>Actinomycetes</taxon>
        <taxon>Mycobacteriales</taxon>
        <taxon>Gordoniaceae</taxon>
        <taxon>Gordonia</taxon>
    </lineage>
</organism>
<sequence>MARSALIVKRALQFVAGVAIAYLLVVVAVIVTAPIAPTMAFGNSGVLIGFVIAVFGGCLRWKAPPARAAVAWGVAVSGVALFAWSVFSLFL</sequence>
<evidence type="ECO:0000313" key="3">
    <source>
        <dbReference type="Proteomes" id="UP001335729"/>
    </source>
</evidence>
<name>A0ABU7MXE5_9ACTN</name>
<feature type="transmembrane region" description="Helical" evidence="1">
    <location>
        <begin position="68"/>
        <end position="90"/>
    </location>
</feature>
<accession>A0ABU7MXE5</accession>
<dbReference type="RefSeq" id="WP_330506341.1">
    <property type="nucleotide sequence ID" value="NZ_JAZDUE010000016.1"/>
</dbReference>
<feature type="transmembrane region" description="Helical" evidence="1">
    <location>
        <begin position="12"/>
        <end position="35"/>
    </location>
</feature>
<dbReference type="EMBL" id="JAZDUE010000016">
    <property type="protein sequence ID" value="MEE4025005.1"/>
    <property type="molecule type" value="Genomic_DNA"/>
</dbReference>